<keyword evidence="4" id="KW-1133">Transmembrane helix</keyword>
<dbReference type="PANTHER" id="PTHR43344:SF13">
    <property type="entry name" value="PHOSPHATASE RV3661-RELATED"/>
    <property type="match status" value="1"/>
</dbReference>
<dbReference type="GO" id="GO:0016787">
    <property type="term" value="F:hydrolase activity"/>
    <property type="evidence" value="ECO:0007669"/>
    <property type="project" value="UniProtKB-KW"/>
</dbReference>
<evidence type="ECO:0000256" key="1">
    <source>
        <dbReference type="ARBA" id="ARBA00022723"/>
    </source>
</evidence>
<evidence type="ECO:0000256" key="4">
    <source>
        <dbReference type="SAM" id="Phobius"/>
    </source>
</evidence>
<accession>A0A6J7HUH6</accession>
<name>A0A6J7HUH6_9ZZZZ</name>
<feature type="transmembrane region" description="Helical" evidence="4">
    <location>
        <begin position="253"/>
        <end position="273"/>
    </location>
</feature>
<keyword evidence="3" id="KW-0460">Magnesium</keyword>
<keyword evidence="4" id="KW-0812">Transmembrane</keyword>
<dbReference type="Pfam" id="PF12710">
    <property type="entry name" value="HAD"/>
    <property type="match status" value="1"/>
</dbReference>
<dbReference type="GO" id="GO:0046872">
    <property type="term" value="F:metal ion binding"/>
    <property type="evidence" value="ECO:0007669"/>
    <property type="project" value="UniProtKB-KW"/>
</dbReference>
<dbReference type="FunFam" id="3.40.50.1000:FF:000025">
    <property type="entry name" value="HAD hydrolase, family IB"/>
    <property type="match status" value="1"/>
</dbReference>
<evidence type="ECO:0000313" key="8">
    <source>
        <dbReference type="EMBL" id="CAB4979482.1"/>
    </source>
</evidence>
<dbReference type="EMBL" id="CAFBOS010000009">
    <property type="protein sequence ID" value="CAB4979482.1"/>
    <property type="molecule type" value="Genomic_DNA"/>
</dbReference>
<evidence type="ECO:0000256" key="2">
    <source>
        <dbReference type="ARBA" id="ARBA00022801"/>
    </source>
</evidence>
<dbReference type="Gene3D" id="3.40.50.1000">
    <property type="entry name" value="HAD superfamily/HAD-like"/>
    <property type="match status" value="1"/>
</dbReference>
<dbReference type="EMBL" id="CAFBMH010000100">
    <property type="protein sequence ID" value="CAB4923438.1"/>
    <property type="molecule type" value="Genomic_DNA"/>
</dbReference>
<dbReference type="NCBIfam" id="TIGR01488">
    <property type="entry name" value="HAD-SF-IB"/>
    <property type="match status" value="1"/>
</dbReference>
<organism evidence="7">
    <name type="scientific">freshwater metagenome</name>
    <dbReference type="NCBI Taxonomy" id="449393"/>
    <lineage>
        <taxon>unclassified sequences</taxon>
        <taxon>metagenomes</taxon>
        <taxon>ecological metagenomes</taxon>
    </lineage>
</organism>
<keyword evidence="4" id="KW-0472">Membrane</keyword>
<reference evidence="7" key="1">
    <citation type="submission" date="2020-05" db="EMBL/GenBank/DDBJ databases">
        <authorList>
            <person name="Chiriac C."/>
            <person name="Salcher M."/>
            <person name="Ghai R."/>
            <person name="Kavagutti S V."/>
        </authorList>
    </citation>
    <scope>NUCLEOTIDE SEQUENCE</scope>
</reference>
<dbReference type="InterPro" id="IPR050582">
    <property type="entry name" value="HAD-like_SerB"/>
</dbReference>
<dbReference type="AlphaFoldDB" id="A0A6J7HUH6"/>
<keyword evidence="2" id="KW-0378">Hydrolase</keyword>
<dbReference type="InterPro" id="IPR006385">
    <property type="entry name" value="HAD_hydro_SerB1"/>
</dbReference>
<evidence type="ECO:0000313" key="5">
    <source>
        <dbReference type="EMBL" id="CAB4754164.1"/>
    </source>
</evidence>
<dbReference type="Gene3D" id="1.20.1440.100">
    <property type="entry name" value="SG protein - dephosphorylation function"/>
    <property type="match status" value="1"/>
</dbReference>
<dbReference type="InterPro" id="IPR036412">
    <property type="entry name" value="HAD-like_sf"/>
</dbReference>
<proteinExistence type="predicted"/>
<gene>
    <name evidence="5" type="ORF">UFOPK2754_01981</name>
    <name evidence="6" type="ORF">UFOPK3139_01258</name>
    <name evidence="7" type="ORF">UFOPK3543_02223</name>
    <name evidence="8" type="ORF">UFOPK3967_00267</name>
</gene>
<evidence type="ECO:0000313" key="6">
    <source>
        <dbReference type="EMBL" id="CAB4828952.1"/>
    </source>
</evidence>
<keyword evidence="1" id="KW-0479">Metal-binding</keyword>
<dbReference type="NCBIfam" id="TIGR01490">
    <property type="entry name" value="HAD-SF-IB-hyp1"/>
    <property type="match status" value="1"/>
</dbReference>
<dbReference type="EMBL" id="CAFABA010000044">
    <property type="protein sequence ID" value="CAB4828952.1"/>
    <property type="molecule type" value="Genomic_DNA"/>
</dbReference>
<dbReference type="PANTHER" id="PTHR43344">
    <property type="entry name" value="PHOSPHOSERINE PHOSPHATASE"/>
    <property type="match status" value="1"/>
</dbReference>
<dbReference type="EMBL" id="CAEZYR010000075">
    <property type="protein sequence ID" value="CAB4754164.1"/>
    <property type="molecule type" value="Genomic_DNA"/>
</dbReference>
<evidence type="ECO:0000256" key="3">
    <source>
        <dbReference type="ARBA" id="ARBA00022842"/>
    </source>
</evidence>
<sequence>MRPGATELARSSRSVSAVEAAFFDLDKTVIAKASLLAYGRTLRREGYISRRLAVRAALGQIVFRAFGADDRRMAKVRESTLRVTRGWDQARLRALVEDTLHEVIEPIVYDEALDLIRAHRRAGRRVFLVSSSPAEIVDPLANYLGADGAISTRAEVDDAGRYTGEVEFYAYGPSKATAVRALAAAQQIDLDRSFAYSDSATDLPLLECVGHPVAVNPDRELRRAAAERGWDVLLFDHPVPLGSRVALPTTNRIVRLSLLIAGLAALGLGVSALTRSLRRRPRPVTGAG</sequence>
<evidence type="ECO:0000313" key="7">
    <source>
        <dbReference type="EMBL" id="CAB4923438.1"/>
    </source>
</evidence>
<protein>
    <submittedName>
        <fullName evidence="7">Unannotated protein</fullName>
    </submittedName>
</protein>
<dbReference type="InterPro" id="IPR023214">
    <property type="entry name" value="HAD_sf"/>
</dbReference>
<dbReference type="SUPFAM" id="SSF56784">
    <property type="entry name" value="HAD-like"/>
    <property type="match status" value="1"/>
</dbReference>
<dbReference type="CDD" id="cd02612">
    <property type="entry name" value="HAD_PGPPase"/>
    <property type="match status" value="1"/>
</dbReference>